<dbReference type="AlphaFoldDB" id="A0A8H7ZN26"/>
<accession>A0A8H7ZN26</accession>
<comment type="caution">
    <text evidence="2">The sequence shown here is derived from an EMBL/GenBank/DDBJ whole genome shotgun (WGS) entry which is preliminary data.</text>
</comment>
<feature type="region of interest" description="Disordered" evidence="1">
    <location>
        <begin position="20"/>
        <end position="87"/>
    </location>
</feature>
<dbReference type="EMBL" id="JAEFCI010012212">
    <property type="protein sequence ID" value="KAG5456136.1"/>
    <property type="molecule type" value="Genomic_DNA"/>
</dbReference>
<feature type="compositionally biased region" description="Basic and acidic residues" evidence="1">
    <location>
        <begin position="56"/>
        <end position="68"/>
    </location>
</feature>
<organism evidence="2 3">
    <name type="scientific">Olpidium bornovanus</name>
    <dbReference type="NCBI Taxonomy" id="278681"/>
    <lineage>
        <taxon>Eukaryota</taxon>
        <taxon>Fungi</taxon>
        <taxon>Fungi incertae sedis</taxon>
        <taxon>Olpidiomycota</taxon>
        <taxon>Olpidiomycotina</taxon>
        <taxon>Olpidiomycetes</taxon>
        <taxon>Olpidiales</taxon>
        <taxon>Olpidiaceae</taxon>
        <taxon>Olpidium</taxon>
    </lineage>
</organism>
<name>A0A8H7ZN26_9FUNG</name>
<reference evidence="2 3" key="1">
    <citation type="journal article" name="Sci. Rep.">
        <title>Genome-scale phylogenetic analyses confirm Olpidium as the closest living zoosporic fungus to the non-flagellated, terrestrial fungi.</title>
        <authorList>
            <person name="Chang Y."/>
            <person name="Rochon D."/>
            <person name="Sekimoto S."/>
            <person name="Wang Y."/>
            <person name="Chovatia M."/>
            <person name="Sandor L."/>
            <person name="Salamov A."/>
            <person name="Grigoriev I.V."/>
            <person name="Stajich J.E."/>
            <person name="Spatafora J.W."/>
        </authorList>
    </citation>
    <scope>NUCLEOTIDE SEQUENCE [LARGE SCALE GENOMIC DNA]</scope>
    <source>
        <strain evidence="2">S191</strain>
    </source>
</reference>
<evidence type="ECO:0000313" key="3">
    <source>
        <dbReference type="Proteomes" id="UP000673691"/>
    </source>
</evidence>
<dbReference type="Proteomes" id="UP000673691">
    <property type="component" value="Unassembled WGS sequence"/>
</dbReference>
<proteinExistence type="predicted"/>
<evidence type="ECO:0000313" key="2">
    <source>
        <dbReference type="EMBL" id="KAG5456136.1"/>
    </source>
</evidence>
<keyword evidence="3" id="KW-1185">Reference proteome</keyword>
<protein>
    <submittedName>
        <fullName evidence="2">Uncharacterized protein</fullName>
    </submittedName>
</protein>
<sequence length="284" mass="29556">MALPHSDRCCLLLPLPQSSAAGATQHQDPLLPPPPPTPSPPVRRSKPCAGAPASDQRARGDTGREELRAVGAEIAAPRPLPGTGLDVMIPDADARAAAGGKRPPAAEPYPKVLELPALSTADRDHNIKPRQSPEATKAGNVAAPEVTCEMVMAALADLCMECEGKKTTFTADEISDRIRRSHAECTGGYSSWMPVAFAASTLTARGTGQLASDKETLRTIVVLVLSMQKAIRFASGAVIAAGATAEEDRARAAFADPGEAFRPRSSCFAGAARGNALDFGNVVT</sequence>
<evidence type="ECO:0000256" key="1">
    <source>
        <dbReference type="SAM" id="MobiDB-lite"/>
    </source>
</evidence>
<gene>
    <name evidence="2" type="ORF">BJ554DRAFT_4207</name>
</gene>
<feature type="compositionally biased region" description="Pro residues" evidence="1">
    <location>
        <begin position="30"/>
        <end position="41"/>
    </location>
</feature>